<dbReference type="AlphaFoldDB" id="A0A835F7M8"/>
<comment type="caution">
    <text evidence="8">The sequence shown here is derived from an EMBL/GenBank/DDBJ whole genome shotgun (WGS) entry which is preliminary data.</text>
</comment>
<dbReference type="Gene3D" id="3.40.50.11340">
    <property type="match status" value="1"/>
</dbReference>
<dbReference type="GO" id="GO:0042546">
    <property type="term" value="P:cell wall biogenesis"/>
    <property type="evidence" value="ECO:0007669"/>
    <property type="project" value="InterPro"/>
</dbReference>
<evidence type="ECO:0000256" key="2">
    <source>
        <dbReference type="ARBA" id="ARBA00022676"/>
    </source>
</evidence>
<comment type="similarity">
    <text evidence="1">Belongs to the glycosyltransferase 37 family.</text>
</comment>
<dbReference type="EMBL" id="JACEFO010001619">
    <property type="protein sequence ID" value="KAF8730296.1"/>
    <property type="molecule type" value="Genomic_DNA"/>
</dbReference>
<keyword evidence="4" id="KW-0325">Glycoprotein</keyword>
<protein>
    <recommendedName>
        <fullName evidence="10">Fucosyltransferase</fullName>
    </recommendedName>
</protein>
<evidence type="ECO:0000256" key="5">
    <source>
        <dbReference type="ARBA" id="ARBA00023316"/>
    </source>
</evidence>
<dbReference type="GO" id="GO:0005794">
    <property type="term" value="C:Golgi apparatus"/>
    <property type="evidence" value="ECO:0007669"/>
    <property type="project" value="TreeGrafter"/>
</dbReference>
<dbReference type="PANTHER" id="PTHR31889">
    <property type="entry name" value="FUCOSYLTRANSFERASE 2-RELATED"/>
    <property type="match status" value="1"/>
</dbReference>
<dbReference type="GO" id="GO:0008107">
    <property type="term" value="F:galactoside 2-alpha-L-fucosyltransferase activity"/>
    <property type="evidence" value="ECO:0007669"/>
    <property type="project" value="InterPro"/>
</dbReference>
<evidence type="ECO:0000256" key="3">
    <source>
        <dbReference type="ARBA" id="ARBA00022679"/>
    </source>
</evidence>
<dbReference type="InterPro" id="IPR004938">
    <property type="entry name" value="XG_FTase"/>
</dbReference>
<sequence>MGPRQKPPRPERAVAEGTDTASCPSNCFLRYEFYNSGQLLSRLYLHQSLRYCAADYEDATTLTASGVSKGKCQNHYTAGGQGGGSFFPIIPLGQSWRGGSSERGERSASVYGSAWCDTAMVDAVAAYKAATATGGELGAGRDGSGGNGEAWRWPGWRAPARVEVVALGLLAALTLLLLVFGGAGRQPATFSSSPRREFSPKPGPDPAARHDQDRLLGGLLSPAFDEQSCRSRYESSSLYRHPSPFRPSTYLVERLRRYEARHRRCGPGTPLFKQAVEHLRSRRNTGGSECQYVIWTPINGLGNRMLSLASTFLYALLTDRVLLVHALQEFDGLFCEPFPGSSWKLPVDDDFPITVTDFAGVFTMGSPASYKNMRQAGAISSDHRNVTAEGLPAYVFLDLIQSFTDAAFCDDDQRVLAKFNWMVLKSDVYFAAMLFLMPAYEHELARLFPEKEAVFHHLARYLFHPSNDVWGIVRRYHGAYLARADERVGLQVRVFPEMPVPFENMHAQIARCSEQEGLLPKVVVRDKSGAGAANHSSSSAMASGRSNSNKLTSILVTSLFSDYYERIRGVYYASATETGEYVEVHQPSHEREQHTEARVHNQRALAEMYLLSTCDRIVTTAVSTFGYIAHGLAGVRPWVLLRPPSPGATVDPACVRSKTVEPCLQAPPRRICGVAEGTDTGALVPYARHCEDVHRGLKLFP</sequence>
<dbReference type="Pfam" id="PF03254">
    <property type="entry name" value="XG_FTase"/>
    <property type="match status" value="1"/>
</dbReference>
<evidence type="ECO:0000256" key="4">
    <source>
        <dbReference type="ARBA" id="ARBA00023180"/>
    </source>
</evidence>
<evidence type="ECO:0000313" key="8">
    <source>
        <dbReference type="EMBL" id="KAF8730296.1"/>
    </source>
</evidence>
<evidence type="ECO:0000256" key="7">
    <source>
        <dbReference type="SAM" id="Phobius"/>
    </source>
</evidence>
<dbReference type="OrthoDB" id="428346at2759"/>
<dbReference type="GO" id="GO:0016020">
    <property type="term" value="C:membrane"/>
    <property type="evidence" value="ECO:0007669"/>
    <property type="project" value="InterPro"/>
</dbReference>
<feature type="transmembrane region" description="Helical" evidence="7">
    <location>
        <begin position="162"/>
        <end position="183"/>
    </location>
</feature>
<dbReference type="FunFam" id="3.40.50.11340:FF:000003">
    <property type="entry name" value="Galactoside 2-alpha-L-fucosyltransferase"/>
    <property type="match status" value="1"/>
</dbReference>
<accession>A0A835F7M8</accession>
<keyword evidence="7" id="KW-0472">Membrane</keyword>
<dbReference type="PANTHER" id="PTHR31889:SF38">
    <property type="entry name" value="FUCOSYLTRANSFERASE"/>
    <property type="match status" value="1"/>
</dbReference>
<name>A0A835F7M8_9POAL</name>
<organism evidence="8 9">
    <name type="scientific">Digitaria exilis</name>
    <dbReference type="NCBI Taxonomy" id="1010633"/>
    <lineage>
        <taxon>Eukaryota</taxon>
        <taxon>Viridiplantae</taxon>
        <taxon>Streptophyta</taxon>
        <taxon>Embryophyta</taxon>
        <taxon>Tracheophyta</taxon>
        <taxon>Spermatophyta</taxon>
        <taxon>Magnoliopsida</taxon>
        <taxon>Liliopsida</taxon>
        <taxon>Poales</taxon>
        <taxon>Poaceae</taxon>
        <taxon>PACMAD clade</taxon>
        <taxon>Panicoideae</taxon>
        <taxon>Panicodae</taxon>
        <taxon>Paniceae</taxon>
        <taxon>Anthephorinae</taxon>
        <taxon>Digitaria</taxon>
    </lineage>
</organism>
<evidence type="ECO:0000256" key="6">
    <source>
        <dbReference type="SAM" id="MobiDB-lite"/>
    </source>
</evidence>
<evidence type="ECO:0000313" key="9">
    <source>
        <dbReference type="Proteomes" id="UP000636709"/>
    </source>
</evidence>
<feature type="region of interest" description="Disordered" evidence="6">
    <location>
        <begin position="187"/>
        <end position="212"/>
    </location>
</feature>
<proteinExistence type="inferred from homology"/>
<dbReference type="Gene3D" id="3.40.50.11350">
    <property type="match status" value="1"/>
</dbReference>
<keyword evidence="7" id="KW-0812">Transmembrane</keyword>
<keyword evidence="9" id="KW-1185">Reference proteome</keyword>
<reference evidence="8" key="1">
    <citation type="submission" date="2020-07" db="EMBL/GenBank/DDBJ databases">
        <title>Genome sequence and genetic diversity analysis of an under-domesticated orphan crop, white fonio (Digitaria exilis).</title>
        <authorList>
            <person name="Bennetzen J.L."/>
            <person name="Chen S."/>
            <person name="Ma X."/>
            <person name="Wang X."/>
            <person name="Yssel A.E.J."/>
            <person name="Chaluvadi S.R."/>
            <person name="Johnson M."/>
            <person name="Gangashetty P."/>
            <person name="Hamidou F."/>
            <person name="Sanogo M.D."/>
            <person name="Zwaenepoel A."/>
            <person name="Wallace J."/>
            <person name="Van De Peer Y."/>
            <person name="Van Deynze A."/>
        </authorList>
    </citation>
    <scope>NUCLEOTIDE SEQUENCE</scope>
    <source>
        <tissue evidence="8">Leaves</tissue>
    </source>
</reference>
<gene>
    <name evidence="8" type="ORF">HU200_017280</name>
</gene>
<keyword evidence="5" id="KW-0961">Cell wall biogenesis/degradation</keyword>
<dbReference type="GO" id="GO:0071555">
    <property type="term" value="P:cell wall organization"/>
    <property type="evidence" value="ECO:0007669"/>
    <property type="project" value="UniProtKB-KW"/>
</dbReference>
<evidence type="ECO:0000256" key="1">
    <source>
        <dbReference type="ARBA" id="ARBA00010481"/>
    </source>
</evidence>
<keyword evidence="3" id="KW-0808">Transferase</keyword>
<keyword evidence="7" id="KW-1133">Transmembrane helix</keyword>
<keyword evidence="2" id="KW-0328">Glycosyltransferase</keyword>
<dbReference type="Proteomes" id="UP000636709">
    <property type="component" value="Unassembled WGS sequence"/>
</dbReference>
<evidence type="ECO:0008006" key="10">
    <source>
        <dbReference type="Google" id="ProtNLM"/>
    </source>
</evidence>
<dbReference type="GO" id="GO:0009969">
    <property type="term" value="P:xyloglucan biosynthetic process"/>
    <property type="evidence" value="ECO:0007669"/>
    <property type="project" value="TreeGrafter"/>
</dbReference>